<keyword evidence="9" id="KW-1185">Reference proteome</keyword>
<comment type="caution">
    <text evidence="8">The sequence shown here is derived from an EMBL/GenBank/DDBJ whole genome shotgun (WGS) entry which is preliminary data.</text>
</comment>
<dbReference type="Pfam" id="PF08523">
    <property type="entry name" value="MBF1"/>
    <property type="match status" value="1"/>
</dbReference>
<comment type="subcellular location">
    <subcellularLocation>
        <location evidence="1">Nucleus</location>
    </subcellularLocation>
</comment>
<gene>
    <name evidence="8" type="ORF">P7K49_037166</name>
</gene>
<dbReference type="PANTHER" id="PTHR10245:SF15">
    <property type="entry name" value="ENDOTHELIAL DIFFERENTIATION-RELATED FACTOR 1"/>
    <property type="match status" value="1"/>
</dbReference>
<keyword evidence="4" id="KW-0804">Transcription</keyword>
<feature type="domain" description="HTH cro/C1-type" evidence="7">
    <location>
        <begin position="190"/>
        <end position="244"/>
    </location>
</feature>
<dbReference type="PANTHER" id="PTHR10245">
    <property type="entry name" value="ENDOTHELIAL DIFFERENTIATION-RELATED FACTOR 1 MULTIPROTEIN BRIDGING FACTOR 1"/>
    <property type="match status" value="1"/>
</dbReference>
<evidence type="ECO:0000256" key="3">
    <source>
        <dbReference type="ARBA" id="ARBA00023125"/>
    </source>
</evidence>
<dbReference type="SMART" id="SM00530">
    <property type="entry name" value="HTH_XRE"/>
    <property type="match status" value="1"/>
</dbReference>
<feature type="compositionally biased region" description="Low complexity" evidence="6">
    <location>
        <begin position="128"/>
        <end position="141"/>
    </location>
</feature>
<evidence type="ECO:0000259" key="7">
    <source>
        <dbReference type="PROSITE" id="PS50943"/>
    </source>
</evidence>
<name>A0ABQ9THA8_SAGOE</name>
<keyword evidence="5" id="KW-0175">Coiled coil</keyword>
<evidence type="ECO:0000256" key="4">
    <source>
        <dbReference type="ARBA" id="ARBA00023163"/>
    </source>
</evidence>
<keyword evidence="3" id="KW-0238">DNA-binding</keyword>
<evidence type="ECO:0000256" key="2">
    <source>
        <dbReference type="ARBA" id="ARBA00023015"/>
    </source>
</evidence>
<dbReference type="InterPro" id="IPR001387">
    <property type="entry name" value="Cro/C1-type_HTH"/>
</dbReference>
<evidence type="ECO:0000256" key="1">
    <source>
        <dbReference type="ARBA" id="ARBA00004123"/>
    </source>
</evidence>
<evidence type="ECO:0000256" key="5">
    <source>
        <dbReference type="SAM" id="Coils"/>
    </source>
</evidence>
<reference evidence="8 9" key="1">
    <citation type="submission" date="2023-05" db="EMBL/GenBank/DDBJ databases">
        <title>B98-5 Cell Line De Novo Hybrid Assembly: An Optical Mapping Approach.</title>
        <authorList>
            <person name="Kananen K."/>
            <person name="Auerbach J.A."/>
            <person name="Kautto E."/>
            <person name="Blachly J.S."/>
        </authorList>
    </citation>
    <scope>NUCLEOTIDE SEQUENCE [LARGE SCALE GENOMIC DNA]</scope>
    <source>
        <strain evidence="8">B95-8</strain>
        <tissue evidence="8">Cell line</tissue>
    </source>
</reference>
<dbReference type="Proteomes" id="UP001266305">
    <property type="component" value="Unassembled WGS sequence"/>
</dbReference>
<dbReference type="Gene3D" id="1.10.260.40">
    <property type="entry name" value="lambda repressor-like DNA-binding domains"/>
    <property type="match status" value="1"/>
</dbReference>
<accession>A0ABQ9THA8</accession>
<feature type="compositionally biased region" description="Basic and acidic residues" evidence="6">
    <location>
        <begin position="142"/>
        <end position="151"/>
    </location>
</feature>
<dbReference type="CDD" id="cd00093">
    <property type="entry name" value="HTH_XRE"/>
    <property type="match status" value="1"/>
</dbReference>
<sequence length="371" mass="40875">MRGRYVDPPDNENQLSAVGADLMGKNLAEIQNLRQRLEESITINDSLRERLEPVLSHGDQGKGQKNHDLHIATEASEGKDPDPYLKPVHIEKSVAATAQPPEGRPPSPATAEIDWDTVTVLRKKGPMAAQAKSKQAVSAAQRRGEDAETSKKWAAGQNKQHSITKNTAKLDRATEQPHRDRVTLEVGKVIQQGQQSKGLTQKDLATKINEKPQVIADYESGRAILNNQVLGKIERATGLKLRGKDIGKPIDREGAQDEMNTKPRNQCAPADLVLRVPLGRQHRRGSPHRPSGTRGPACRGLPSPFLCQTNKTLQSEKKKKKKYGEELKPVGGRTQTDNFNKCGSSPKLGVVIALSKADRPRTPILYERVHH</sequence>
<evidence type="ECO:0000313" key="9">
    <source>
        <dbReference type="Proteomes" id="UP001266305"/>
    </source>
</evidence>
<keyword evidence="2" id="KW-0805">Transcription regulation</keyword>
<feature type="region of interest" description="Disordered" evidence="6">
    <location>
        <begin position="280"/>
        <end position="341"/>
    </location>
</feature>
<feature type="coiled-coil region" evidence="5">
    <location>
        <begin position="20"/>
        <end position="50"/>
    </location>
</feature>
<dbReference type="InterPro" id="IPR013729">
    <property type="entry name" value="MBF1_N"/>
</dbReference>
<proteinExistence type="predicted"/>
<protein>
    <recommendedName>
        <fullName evidence="7">HTH cro/C1-type domain-containing protein</fullName>
    </recommendedName>
</protein>
<organism evidence="8 9">
    <name type="scientific">Saguinus oedipus</name>
    <name type="common">Cotton-top tamarin</name>
    <name type="synonym">Oedipomidas oedipus</name>
    <dbReference type="NCBI Taxonomy" id="9490"/>
    <lineage>
        <taxon>Eukaryota</taxon>
        <taxon>Metazoa</taxon>
        <taxon>Chordata</taxon>
        <taxon>Craniata</taxon>
        <taxon>Vertebrata</taxon>
        <taxon>Euteleostomi</taxon>
        <taxon>Mammalia</taxon>
        <taxon>Eutheria</taxon>
        <taxon>Euarchontoglires</taxon>
        <taxon>Primates</taxon>
        <taxon>Haplorrhini</taxon>
        <taxon>Platyrrhini</taxon>
        <taxon>Cebidae</taxon>
        <taxon>Callitrichinae</taxon>
        <taxon>Saguinus</taxon>
    </lineage>
</organism>
<dbReference type="EMBL" id="JASSZA010000022">
    <property type="protein sequence ID" value="KAK2084133.1"/>
    <property type="molecule type" value="Genomic_DNA"/>
</dbReference>
<evidence type="ECO:0000256" key="6">
    <source>
        <dbReference type="SAM" id="MobiDB-lite"/>
    </source>
</evidence>
<dbReference type="InterPro" id="IPR010982">
    <property type="entry name" value="Lambda_DNA-bd_dom_sf"/>
</dbReference>
<dbReference type="Pfam" id="PF01381">
    <property type="entry name" value="HTH_3"/>
    <property type="match status" value="1"/>
</dbReference>
<evidence type="ECO:0000313" key="8">
    <source>
        <dbReference type="EMBL" id="KAK2084133.1"/>
    </source>
</evidence>
<dbReference type="SUPFAM" id="SSF47413">
    <property type="entry name" value="lambda repressor-like DNA-binding domains"/>
    <property type="match status" value="1"/>
</dbReference>
<feature type="region of interest" description="Disordered" evidence="6">
    <location>
        <begin position="126"/>
        <end position="162"/>
    </location>
</feature>
<dbReference type="PROSITE" id="PS50943">
    <property type="entry name" value="HTH_CROC1"/>
    <property type="match status" value="1"/>
</dbReference>